<accession>A0A0E9XUT0</accession>
<evidence type="ECO:0000313" key="1">
    <source>
        <dbReference type="EMBL" id="JAI06177.1"/>
    </source>
</evidence>
<dbReference type="EMBL" id="GBXM01002401">
    <property type="protein sequence ID" value="JAI06177.1"/>
    <property type="molecule type" value="Transcribed_RNA"/>
</dbReference>
<proteinExistence type="predicted"/>
<sequence>MPSLRSVEVQGDPTPSRASLICASRQLNLIWSLADTQEDQASPLAPIVHTPQQDSL</sequence>
<organism evidence="1">
    <name type="scientific">Anguilla anguilla</name>
    <name type="common">European freshwater eel</name>
    <name type="synonym">Muraena anguilla</name>
    <dbReference type="NCBI Taxonomy" id="7936"/>
    <lineage>
        <taxon>Eukaryota</taxon>
        <taxon>Metazoa</taxon>
        <taxon>Chordata</taxon>
        <taxon>Craniata</taxon>
        <taxon>Vertebrata</taxon>
        <taxon>Euteleostomi</taxon>
        <taxon>Actinopterygii</taxon>
        <taxon>Neopterygii</taxon>
        <taxon>Teleostei</taxon>
        <taxon>Anguilliformes</taxon>
        <taxon>Anguillidae</taxon>
        <taxon>Anguilla</taxon>
    </lineage>
</organism>
<reference evidence="1" key="1">
    <citation type="submission" date="2014-11" db="EMBL/GenBank/DDBJ databases">
        <authorList>
            <person name="Amaro Gonzalez C."/>
        </authorList>
    </citation>
    <scope>NUCLEOTIDE SEQUENCE</scope>
</reference>
<reference evidence="1" key="2">
    <citation type="journal article" date="2015" name="Fish Shellfish Immunol.">
        <title>Early steps in the European eel (Anguilla anguilla)-Vibrio vulnificus interaction in the gills: Role of the RtxA13 toxin.</title>
        <authorList>
            <person name="Callol A."/>
            <person name="Pajuelo D."/>
            <person name="Ebbesson L."/>
            <person name="Teles M."/>
            <person name="MacKenzie S."/>
            <person name="Amaro C."/>
        </authorList>
    </citation>
    <scope>NUCLEOTIDE SEQUENCE</scope>
</reference>
<protein>
    <submittedName>
        <fullName evidence="1">Uncharacterized protein</fullName>
    </submittedName>
</protein>
<dbReference type="AlphaFoldDB" id="A0A0E9XUT0"/>
<name>A0A0E9XUT0_ANGAN</name>